<feature type="transmembrane region" description="Helical" evidence="1">
    <location>
        <begin position="60"/>
        <end position="83"/>
    </location>
</feature>
<evidence type="ECO:0000256" key="1">
    <source>
        <dbReference type="SAM" id="Phobius"/>
    </source>
</evidence>
<dbReference type="EMBL" id="CDPU01000206">
    <property type="protein sequence ID" value="CEO57971.1"/>
    <property type="molecule type" value="Genomic_DNA"/>
</dbReference>
<feature type="transmembrane region" description="Helical" evidence="1">
    <location>
        <begin position="121"/>
        <end position="140"/>
    </location>
</feature>
<gene>
    <name evidence="2" type="ORF">BN869_000014029_1</name>
</gene>
<feature type="transmembrane region" description="Helical" evidence="1">
    <location>
        <begin position="20"/>
        <end position="40"/>
    </location>
</feature>
<reference evidence="2" key="1">
    <citation type="submission" date="2015-01" db="EMBL/GenBank/DDBJ databases">
        <authorList>
            <person name="Durling Mikael"/>
        </authorList>
    </citation>
    <scope>NUCLEOTIDE SEQUENCE</scope>
</reference>
<keyword evidence="1" id="KW-0472">Membrane</keyword>
<feature type="transmembrane region" description="Helical" evidence="1">
    <location>
        <begin position="90"/>
        <end position="115"/>
    </location>
</feature>
<accession>A0A0B7KSY9</accession>
<sequence length="234" mass="25770">MACVCLFIALKFHHSWSREAWLVFLIGGWIMLELIALILFSLEVSQKAKLPRVLSSSIYLILAIMSLWGVAIVQIVAITYTFAVIVKKDWLWKCLVVLECIEVILVVILALVPNVLAPLELAYIAPITSQIVTLGVLHLASRGVPFERNRMINHLSVLGMCVILISGTVIGLSLAGYCTRLMLTQWLLYMAISTVGYRLPEGSRRTPHADEGSELELTATSDVCGGFSPSRSNG</sequence>
<name>A0A0B7KSY9_BIOOC</name>
<feature type="transmembrane region" description="Helical" evidence="1">
    <location>
        <begin position="152"/>
        <end position="175"/>
    </location>
</feature>
<proteinExistence type="predicted"/>
<dbReference type="AlphaFoldDB" id="A0A0B7KSY9"/>
<keyword evidence="1" id="KW-0812">Transmembrane</keyword>
<protein>
    <submittedName>
        <fullName evidence="2">Uncharacterized protein</fullName>
    </submittedName>
</protein>
<organism evidence="2">
    <name type="scientific">Bionectria ochroleuca</name>
    <name type="common">Gliocladium roseum</name>
    <dbReference type="NCBI Taxonomy" id="29856"/>
    <lineage>
        <taxon>Eukaryota</taxon>
        <taxon>Fungi</taxon>
        <taxon>Dikarya</taxon>
        <taxon>Ascomycota</taxon>
        <taxon>Pezizomycotina</taxon>
        <taxon>Sordariomycetes</taxon>
        <taxon>Hypocreomycetidae</taxon>
        <taxon>Hypocreales</taxon>
        <taxon>Bionectriaceae</taxon>
        <taxon>Clonostachys</taxon>
    </lineage>
</organism>
<keyword evidence="1" id="KW-1133">Transmembrane helix</keyword>
<evidence type="ECO:0000313" key="2">
    <source>
        <dbReference type="EMBL" id="CEO57971.1"/>
    </source>
</evidence>